<evidence type="ECO:0000313" key="8">
    <source>
        <dbReference type="EMBL" id="QAZ68890.1"/>
    </source>
</evidence>
<keyword evidence="4" id="KW-1015">Disulfide bond</keyword>
<evidence type="ECO:0000259" key="7">
    <source>
        <dbReference type="Pfam" id="PF13462"/>
    </source>
</evidence>
<dbReference type="Pfam" id="PF13462">
    <property type="entry name" value="Thioredoxin_4"/>
    <property type="match status" value="1"/>
</dbReference>
<evidence type="ECO:0000256" key="6">
    <source>
        <dbReference type="SAM" id="SignalP"/>
    </source>
</evidence>
<dbReference type="PROSITE" id="PS51257">
    <property type="entry name" value="PROKAR_LIPOPROTEIN"/>
    <property type="match status" value="1"/>
</dbReference>
<dbReference type="PANTHER" id="PTHR13887">
    <property type="entry name" value="GLUTATHIONE S-TRANSFERASE KAPPA"/>
    <property type="match status" value="1"/>
</dbReference>
<name>A0A4P6HRN0_9BACT</name>
<dbReference type="SUPFAM" id="SSF52833">
    <property type="entry name" value="Thioredoxin-like"/>
    <property type="match status" value="1"/>
</dbReference>
<keyword evidence="2 6" id="KW-0732">Signal</keyword>
<evidence type="ECO:0000256" key="1">
    <source>
        <dbReference type="ARBA" id="ARBA00005791"/>
    </source>
</evidence>
<dbReference type="InterPro" id="IPR012336">
    <property type="entry name" value="Thioredoxin-like_fold"/>
</dbReference>
<evidence type="ECO:0000313" key="9">
    <source>
        <dbReference type="Proteomes" id="UP000293296"/>
    </source>
</evidence>
<evidence type="ECO:0000256" key="5">
    <source>
        <dbReference type="ARBA" id="ARBA00023284"/>
    </source>
</evidence>
<evidence type="ECO:0000256" key="2">
    <source>
        <dbReference type="ARBA" id="ARBA00022729"/>
    </source>
</evidence>
<keyword evidence="9" id="KW-1185">Reference proteome</keyword>
<reference evidence="8 9" key="1">
    <citation type="submission" date="2018-02" db="EMBL/GenBank/DDBJ databases">
        <title>Genome sequence of Desulfovibrio carbinolicus DSM 3852.</title>
        <authorList>
            <person name="Wilbanks E."/>
            <person name="Skennerton C.T."/>
            <person name="Orphan V.J."/>
        </authorList>
    </citation>
    <scope>NUCLEOTIDE SEQUENCE [LARGE SCALE GENOMIC DNA]</scope>
    <source>
        <strain evidence="8 9">DSM 3852</strain>
    </source>
</reference>
<dbReference type="InterPro" id="IPR036249">
    <property type="entry name" value="Thioredoxin-like_sf"/>
</dbReference>
<feature type="signal peptide" evidence="6">
    <location>
        <begin position="1"/>
        <end position="19"/>
    </location>
</feature>
<protein>
    <submittedName>
        <fullName evidence="8">Disulfide bond formation protein DsbA</fullName>
    </submittedName>
</protein>
<gene>
    <name evidence="8" type="ORF">C3Y92_17285</name>
</gene>
<dbReference type="Gene3D" id="3.40.30.10">
    <property type="entry name" value="Glutaredoxin"/>
    <property type="match status" value="1"/>
</dbReference>
<proteinExistence type="inferred from homology"/>
<dbReference type="RefSeq" id="WP_129354763.1">
    <property type="nucleotide sequence ID" value="NZ_CP026538.1"/>
</dbReference>
<feature type="domain" description="Thioredoxin-like fold" evidence="7">
    <location>
        <begin position="86"/>
        <end position="244"/>
    </location>
</feature>
<dbReference type="GO" id="GO:0016491">
    <property type="term" value="F:oxidoreductase activity"/>
    <property type="evidence" value="ECO:0007669"/>
    <property type="project" value="UniProtKB-KW"/>
</dbReference>
<comment type="similarity">
    <text evidence="1">Belongs to the thioredoxin family. DsbA subfamily.</text>
</comment>
<feature type="chain" id="PRO_5020775901" evidence="6">
    <location>
        <begin position="20"/>
        <end position="265"/>
    </location>
</feature>
<evidence type="ECO:0000256" key="3">
    <source>
        <dbReference type="ARBA" id="ARBA00023002"/>
    </source>
</evidence>
<dbReference type="OrthoDB" id="9784686at2"/>
<dbReference type="KEGG" id="dcb:C3Y92_17285"/>
<keyword evidence="3" id="KW-0560">Oxidoreductase</keyword>
<evidence type="ECO:0000256" key="4">
    <source>
        <dbReference type="ARBA" id="ARBA00023157"/>
    </source>
</evidence>
<dbReference type="AlphaFoldDB" id="A0A4P6HRN0"/>
<dbReference type="EMBL" id="CP026538">
    <property type="protein sequence ID" value="QAZ68890.1"/>
    <property type="molecule type" value="Genomic_DNA"/>
</dbReference>
<dbReference type="PANTHER" id="PTHR13887:SF14">
    <property type="entry name" value="DISULFIDE BOND FORMATION PROTEIN D"/>
    <property type="match status" value="1"/>
</dbReference>
<sequence length="265" mass="28672">MVSRTVLAMLPLLLLVACAPSPSRDGVKEAIKEHPEIVLDALGERKAELFALVVEGQQDYQTGQRQARQDAELQKPLSPAIDPARAMRGPADAATTVVVYSDFLCPYCAKGATTLKEFASRHPDSVRVLFKHYATDELAKQVALVYEALAAQNPQLAFAFHDAVFAAQTEVEQGGEPVVYALAIKLGANVNQLKRDLKRPELAKRIEDDTAEARAFGFDATPTFVVNGVSVRGAAPLSEFEDVLRRVARSGGQEAPCAACDKKKP</sequence>
<accession>A0A4P6HRN0</accession>
<organism evidence="8 9">
    <name type="scientific">Solidesulfovibrio carbinolicus</name>
    <dbReference type="NCBI Taxonomy" id="296842"/>
    <lineage>
        <taxon>Bacteria</taxon>
        <taxon>Pseudomonadati</taxon>
        <taxon>Thermodesulfobacteriota</taxon>
        <taxon>Desulfovibrionia</taxon>
        <taxon>Desulfovibrionales</taxon>
        <taxon>Desulfovibrionaceae</taxon>
        <taxon>Solidesulfovibrio</taxon>
    </lineage>
</organism>
<dbReference type="Proteomes" id="UP000293296">
    <property type="component" value="Chromosome"/>
</dbReference>
<keyword evidence="5" id="KW-0676">Redox-active center</keyword>